<keyword evidence="2" id="KW-1185">Reference proteome</keyword>
<dbReference type="EMBL" id="CP001998">
    <property type="protein sequence ID" value="ADE53639.1"/>
    <property type="molecule type" value="Genomic_DNA"/>
</dbReference>
<dbReference type="Gene3D" id="3.40.720.10">
    <property type="entry name" value="Alkaline Phosphatase, subunit A"/>
    <property type="match status" value="1"/>
</dbReference>
<evidence type="ECO:0000313" key="2">
    <source>
        <dbReference type="Proteomes" id="UP000000925"/>
    </source>
</evidence>
<dbReference type="Proteomes" id="UP000000925">
    <property type="component" value="Chromosome"/>
</dbReference>
<dbReference type="Pfam" id="PF07394">
    <property type="entry name" value="DUF1501"/>
    <property type="match status" value="1"/>
</dbReference>
<dbReference type="AlphaFoldDB" id="D5ENY0"/>
<protein>
    <recommendedName>
        <fullName evidence="3">Sulfatase</fullName>
    </recommendedName>
</protein>
<dbReference type="STRING" id="583355.Caka_0614"/>
<proteinExistence type="predicted"/>
<dbReference type="eggNOG" id="COG4102">
    <property type="taxonomic scope" value="Bacteria"/>
</dbReference>
<dbReference type="OrthoDB" id="177404at2"/>
<dbReference type="PANTHER" id="PTHR43737">
    <property type="entry name" value="BLL7424 PROTEIN"/>
    <property type="match status" value="1"/>
</dbReference>
<evidence type="ECO:0000313" key="1">
    <source>
        <dbReference type="EMBL" id="ADE53639.1"/>
    </source>
</evidence>
<accession>D5ENY0</accession>
<dbReference type="InterPro" id="IPR010869">
    <property type="entry name" value="DUF1501"/>
</dbReference>
<dbReference type="HOGENOM" id="CLU_035908_0_0_0"/>
<dbReference type="SUPFAM" id="SSF53649">
    <property type="entry name" value="Alkaline phosphatase-like"/>
    <property type="match status" value="1"/>
</dbReference>
<dbReference type="RefSeq" id="WP_013042363.1">
    <property type="nucleotide sequence ID" value="NC_014008.1"/>
</dbReference>
<organism evidence="1 2">
    <name type="scientific">Coraliomargarita akajimensis (strain DSM 45221 / IAM 15411 / JCM 23193 / KCTC 12865 / 04OKA010-24)</name>
    <dbReference type="NCBI Taxonomy" id="583355"/>
    <lineage>
        <taxon>Bacteria</taxon>
        <taxon>Pseudomonadati</taxon>
        <taxon>Verrucomicrobiota</taxon>
        <taxon>Opitutia</taxon>
        <taxon>Puniceicoccales</taxon>
        <taxon>Coraliomargaritaceae</taxon>
        <taxon>Coraliomargarita</taxon>
    </lineage>
</organism>
<name>D5ENY0_CORAD</name>
<reference evidence="1 2" key="1">
    <citation type="journal article" date="2010" name="Stand. Genomic Sci.">
        <title>Complete genome sequence of Coraliomargarita akajimensis type strain (04OKA010-24).</title>
        <authorList>
            <person name="Mavromatis K."/>
            <person name="Abt B."/>
            <person name="Brambilla E."/>
            <person name="Lapidus A."/>
            <person name="Copeland A."/>
            <person name="Deshpande S."/>
            <person name="Nolan M."/>
            <person name="Lucas S."/>
            <person name="Tice H."/>
            <person name="Cheng J.F."/>
            <person name="Han C."/>
            <person name="Detter J.C."/>
            <person name="Woyke T."/>
            <person name="Goodwin L."/>
            <person name="Pitluck S."/>
            <person name="Held B."/>
            <person name="Brettin T."/>
            <person name="Tapia R."/>
            <person name="Ivanova N."/>
            <person name="Mikhailova N."/>
            <person name="Pati A."/>
            <person name="Liolios K."/>
            <person name="Chen A."/>
            <person name="Palaniappan K."/>
            <person name="Land M."/>
            <person name="Hauser L."/>
            <person name="Chang Y.J."/>
            <person name="Jeffries C.D."/>
            <person name="Rohde M."/>
            <person name="Goker M."/>
            <person name="Bristow J."/>
            <person name="Eisen J.A."/>
            <person name="Markowitz V."/>
            <person name="Hugenholtz P."/>
            <person name="Klenk H.P."/>
            <person name="Kyrpides N.C."/>
        </authorList>
    </citation>
    <scope>NUCLEOTIDE SEQUENCE [LARGE SCALE GENOMIC DNA]</scope>
    <source>
        <strain evidence="2">DSM 45221 / IAM 15411 / JCM 23193 / KCTC 12865</strain>
    </source>
</reference>
<sequence length="474" mass="52086">MTQPNPFEKLRDFSSRRTFLKQSLTSLGAFAVGDLLAGGTGQNTWKGTLANGLHHRPKVKRVIHLCMAGGPSHLETFDYKPELERLNGKAMPESFTKGEQLAQLQGSKLTIMGPQFGFSQHGESGMMINNQFPHIASIADEIAVVRSMYTEQINHDPAHTFFNTGSIIPGRPCMGAWSLYGLGSTSSNLPGYVVLTSQGGGQGQPISSKQWHNGFLPSEFQGVQLQSKGDPVYYVNNPKGVNRKAQEDLVNTIGNLNHLHLEASHDREIAASIAQYELAFKMQASVPELTDFSKEPKHVLDLYGCTPGDGSFASNCLMARRLAERGVRFIQLYHRGWDHHGELAENFPVSAKHVDQGTAALIKDLKMRGLLEDTLVIWGGEFGRTPMAQGTGRDHHIKGFSVFFAGGGIKGGTVYGSTDELGYAAVENKTSIHDLHMTMLHLMGIDHTQHTFRFQGRDFRLTDVHGHLIKGILA</sequence>
<dbReference type="PANTHER" id="PTHR43737:SF1">
    <property type="entry name" value="DUF1501 DOMAIN-CONTAINING PROTEIN"/>
    <property type="match status" value="1"/>
</dbReference>
<evidence type="ECO:0008006" key="3">
    <source>
        <dbReference type="Google" id="ProtNLM"/>
    </source>
</evidence>
<dbReference type="KEGG" id="caa:Caka_0614"/>
<dbReference type="InterPro" id="IPR017850">
    <property type="entry name" value="Alkaline_phosphatase_core_sf"/>
</dbReference>
<gene>
    <name evidence="1" type="ordered locus">Caka_0614</name>
</gene>